<reference evidence="5" key="1">
    <citation type="submission" date="2023-06" db="EMBL/GenBank/DDBJ databases">
        <title>Black Yeasts Isolated from many extreme environments.</title>
        <authorList>
            <person name="Coleine C."/>
            <person name="Stajich J.E."/>
            <person name="Selbmann L."/>
        </authorList>
    </citation>
    <scope>NUCLEOTIDE SEQUENCE</scope>
    <source>
        <strain evidence="5">CCFEE 5200</strain>
    </source>
</reference>
<evidence type="ECO:0000256" key="4">
    <source>
        <dbReference type="SAM" id="MobiDB-lite"/>
    </source>
</evidence>
<feature type="region of interest" description="Disordered" evidence="4">
    <location>
        <begin position="1"/>
        <end position="40"/>
    </location>
</feature>
<feature type="compositionally biased region" description="Polar residues" evidence="4">
    <location>
        <begin position="102"/>
        <end position="114"/>
    </location>
</feature>
<dbReference type="SUPFAM" id="SSF50978">
    <property type="entry name" value="WD40 repeat-like"/>
    <property type="match status" value="1"/>
</dbReference>
<feature type="region of interest" description="Disordered" evidence="4">
    <location>
        <begin position="403"/>
        <end position="424"/>
    </location>
</feature>
<name>A0AAN6H2U2_9PEZI</name>
<sequence>MADIFYFRSPRRPTSTPRRSPANRNKASITKRKRPGSMETFNPHACMARFDEPTFCPSNVSAILATYSLPLAGPTTSVPLSVPDLLDDDEDVEDEAGGVPLTPQQANGYGSRATTVEHHPDATLDDPVESNSSAGGPLASEFPTLGSTPTRSGRGDVSNNDAERQARLTPHRIFTMPPPVAPRSVLGSSHPRPVSQELWDEEDGRRLRFALEGFDISEVPRFMIPDALGISSERDGTEQGSMQTHSSSSASLRDTQTGVFDGSGMMDVPHSAQQLQHSLLSGNDIQGAHNSQRDMDLIARSTGATSMLMRLDDDELAVDDPRRNYDFTEFMDDWRLRSAVDSRVALFQDGTQPSMDTWRPPDHLSRDMVGPQLLDMQGLRWDTIGPDRKDALAARVQLCRHTSCSSSPTSKHDALPQKTQESEEVYRFRSFTPRHLGRTPHYQLRNALAATSRSDIFYSSGSKVLRTSLACPASQDTVMDFVKPTSLSAGFRITCLAASPSLTGSSNSLLLAGGFNGEYALLNLDQENGPGLHEGFVTHAYNGLVTHIHTFAARRTGTPQAALCSNDRKLRLLDTNTLRFTADFTYPHAINCSTTSPDGRLRVLVGDSRDAYITDAERGDTLVKLRGHLDHGFACTWSPSGVHVATGAQDGHTLIWDARNWSQPLHSLSSIMSCPRSLHFTDTGALVVAESDDVVSIYDAGTFRKRQDIRFFGSIVGVALLDGGAELAVANADETVGGLLTFQRTAQGLIGGSFGARMPGREGAGRGLRRARGPAVGSCVMRSSLRLVNMLRRLDGMVQA</sequence>
<evidence type="ECO:0000256" key="2">
    <source>
        <dbReference type="ARBA" id="ARBA00022737"/>
    </source>
</evidence>
<evidence type="ECO:0000313" key="5">
    <source>
        <dbReference type="EMBL" id="KAK0954076.1"/>
    </source>
</evidence>
<proteinExistence type="predicted"/>
<dbReference type="InterPro" id="IPR015943">
    <property type="entry name" value="WD40/YVTN_repeat-like_dom_sf"/>
</dbReference>
<protein>
    <submittedName>
        <fullName evidence="5">Uncharacterized protein</fullName>
    </submittedName>
</protein>
<keyword evidence="2" id="KW-0677">Repeat</keyword>
<feature type="compositionally biased region" description="Basic and acidic residues" evidence="4">
    <location>
        <begin position="410"/>
        <end position="424"/>
    </location>
</feature>
<dbReference type="InterPro" id="IPR001680">
    <property type="entry name" value="WD40_rpt"/>
</dbReference>
<comment type="caution">
    <text evidence="5">The sequence shown here is derived from an EMBL/GenBank/DDBJ whole genome shotgun (WGS) entry which is preliminary data.</text>
</comment>
<dbReference type="InterPro" id="IPR019775">
    <property type="entry name" value="WD40_repeat_CS"/>
</dbReference>
<dbReference type="Proteomes" id="UP001175353">
    <property type="component" value="Unassembled WGS sequence"/>
</dbReference>
<dbReference type="PROSITE" id="PS50294">
    <property type="entry name" value="WD_REPEATS_REGION"/>
    <property type="match status" value="1"/>
</dbReference>
<evidence type="ECO:0000256" key="1">
    <source>
        <dbReference type="ARBA" id="ARBA00022574"/>
    </source>
</evidence>
<keyword evidence="1 3" id="KW-0853">WD repeat</keyword>
<dbReference type="Gene3D" id="2.130.10.10">
    <property type="entry name" value="YVTN repeat-like/Quinoprotein amine dehydrogenase"/>
    <property type="match status" value="1"/>
</dbReference>
<accession>A0AAN6H2U2</accession>
<dbReference type="SMART" id="SM00320">
    <property type="entry name" value="WD40"/>
    <property type="match status" value="1"/>
</dbReference>
<keyword evidence="6" id="KW-1185">Reference proteome</keyword>
<evidence type="ECO:0000313" key="6">
    <source>
        <dbReference type="Proteomes" id="UP001175353"/>
    </source>
</evidence>
<dbReference type="PROSITE" id="PS00678">
    <property type="entry name" value="WD_REPEATS_1"/>
    <property type="match status" value="1"/>
</dbReference>
<dbReference type="EMBL" id="JAUJLE010000521">
    <property type="protein sequence ID" value="KAK0954076.1"/>
    <property type="molecule type" value="Genomic_DNA"/>
</dbReference>
<feature type="region of interest" description="Disordered" evidence="4">
    <location>
        <begin position="80"/>
        <end position="198"/>
    </location>
</feature>
<evidence type="ECO:0000256" key="3">
    <source>
        <dbReference type="PROSITE-ProRule" id="PRU00221"/>
    </source>
</evidence>
<dbReference type="PANTHER" id="PTHR43991:SF12">
    <property type="entry name" value="WD REPEAT PROTEIN (AFU_ORTHOLOGUE AFUA_8G05640)"/>
    <property type="match status" value="1"/>
</dbReference>
<feature type="repeat" description="WD" evidence="3">
    <location>
        <begin position="625"/>
        <end position="660"/>
    </location>
</feature>
<organism evidence="5 6">
    <name type="scientific">Friedmanniomyces endolithicus</name>
    <dbReference type="NCBI Taxonomy" id="329885"/>
    <lineage>
        <taxon>Eukaryota</taxon>
        <taxon>Fungi</taxon>
        <taxon>Dikarya</taxon>
        <taxon>Ascomycota</taxon>
        <taxon>Pezizomycotina</taxon>
        <taxon>Dothideomycetes</taxon>
        <taxon>Dothideomycetidae</taxon>
        <taxon>Mycosphaerellales</taxon>
        <taxon>Teratosphaeriaceae</taxon>
        <taxon>Friedmanniomyces</taxon>
    </lineage>
</organism>
<feature type="compositionally biased region" description="Polar residues" evidence="4">
    <location>
        <begin position="238"/>
        <end position="258"/>
    </location>
</feature>
<feature type="compositionally biased region" description="Acidic residues" evidence="4">
    <location>
        <begin position="85"/>
        <end position="96"/>
    </location>
</feature>
<dbReference type="InterPro" id="IPR036322">
    <property type="entry name" value="WD40_repeat_dom_sf"/>
</dbReference>
<dbReference type="PANTHER" id="PTHR43991">
    <property type="entry name" value="WD REPEAT PROTEIN (AFU_ORTHOLOGUE AFUA_8G05640)-RELATED"/>
    <property type="match status" value="1"/>
</dbReference>
<gene>
    <name evidence="5" type="ORF">LTR91_023503</name>
</gene>
<dbReference type="AlphaFoldDB" id="A0AAN6H2U2"/>
<feature type="region of interest" description="Disordered" evidence="4">
    <location>
        <begin position="231"/>
        <end position="267"/>
    </location>
</feature>
<dbReference type="PROSITE" id="PS50082">
    <property type="entry name" value="WD_REPEATS_2"/>
    <property type="match status" value="1"/>
</dbReference>